<dbReference type="OrthoDB" id="6139049at2759"/>
<dbReference type="EMBL" id="JAIWYP010000012">
    <property type="protein sequence ID" value="KAH3728488.1"/>
    <property type="molecule type" value="Genomic_DNA"/>
</dbReference>
<dbReference type="AlphaFoldDB" id="A0A9D4HT31"/>
<feature type="signal peptide" evidence="3">
    <location>
        <begin position="1"/>
        <end position="26"/>
    </location>
</feature>
<feature type="domain" description="Insulin-like" evidence="4">
    <location>
        <begin position="39"/>
        <end position="121"/>
    </location>
</feature>
<dbReference type="PRINTS" id="PR00276">
    <property type="entry name" value="INSULINFAMLY"/>
</dbReference>
<keyword evidence="2" id="KW-0964">Secreted</keyword>
<comment type="caution">
    <text evidence="5">The sequence shown here is derived from an EMBL/GenBank/DDBJ whole genome shotgun (WGS) entry which is preliminary data.</text>
</comment>
<dbReference type="InterPro" id="IPR022352">
    <property type="entry name" value="Ins/IGF/rlx"/>
</dbReference>
<sequence length="145" mass="16957">MFYENQTTWFLLSLSITMTMIDSVSADWSHSCSLFNHRKGVCGSQLDELLESMCIFGYNWQGRRRREAEPDTSGSLQNILIPQSEANSYLGREKRSAFMFQGIVCECCINSCSVSELRSYCRNEPDHFWLFKRSIDRQLTKRNRQ</sequence>
<evidence type="ECO:0000256" key="3">
    <source>
        <dbReference type="SAM" id="SignalP"/>
    </source>
</evidence>
<dbReference type="Proteomes" id="UP000828390">
    <property type="component" value="Unassembled WGS sequence"/>
</dbReference>
<dbReference type="Pfam" id="PF00049">
    <property type="entry name" value="Insulin"/>
    <property type="match status" value="1"/>
</dbReference>
<dbReference type="InterPro" id="IPR036438">
    <property type="entry name" value="Insulin-like_sf"/>
</dbReference>
<reference evidence="5" key="1">
    <citation type="journal article" date="2019" name="bioRxiv">
        <title>The Genome of the Zebra Mussel, Dreissena polymorpha: A Resource for Invasive Species Research.</title>
        <authorList>
            <person name="McCartney M.A."/>
            <person name="Auch B."/>
            <person name="Kono T."/>
            <person name="Mallez S."/>
            <person name="Zhang Y."/>
            <person name="Obille A."/>
            <person name="Becker A."/>
            <person name="Abrahante J.E."/>
            <person name="Garbe J."/>
            <person name="Badalamenti J.P."/>
            <person name="Herman A."/>
            <person name="Mangelson H."/>
            <person name="Liachko I."/>
            <person name="Sullivan S."/>
            <person name="Sone E.D."/>
            <person name="Koren S."/>
            <person name="Silverstein K.A.T."/>
            <person name="Beckman K.B."/>
            <person name="Gohl D.M."/>
        </authorList>
    </citation>
    <scope>NUCLEOTIDE SEQUENCE</scope>
    <source>
        <strain evidence="5">Duluth1</strain>
        <tissue evidence="5">Whole animal</tissue>
    </source>
</reference>
<comment type="subcellular location">
    <subcellularLocation>
        <location evidence="2">Secreted</location>
    </subcellularLocation>
</comment>
<dbReference type="GO" id="GO:0005179">
    <property type="term" value="F:hormone activity"/>
    <property type="evidence" value="ECO:0007669"/>
    <property type="project" value="InterPro"/>
</dbReference>
<reference evidence="5" key="2">
    <citation type="submission" date="2020-11" db="EMBL/GenBank/DDBJ databases">
        <authorList>
            <person name="McCartney M.A."/>
            <person name="Auch B."/>
            <person name="Kono T."/>
            <person name="Mallez S."/>
            <person name="Becker A."/>
            <person name="Gohl D.M."/>
            <person name="Silverstein K.A.T."/>
            <person name="Koren S."/>
            <person name="Bechman K.B."/>
            <person name="Herman A."/>
            <person name="Abrahante J.E."/>
            <person name="Garbe J."/>
        </authorList>
    </citation>
    <scope>NUCLEOTIDE SEQUENCE</scope>
    <source>
        <strain evidence="5">Duluth1</strain>
        <tissue evidence="5">Whole animal</tissue>
    </source>
</reference>
<feature type="chain" id="PRO_5038759226" description="Insulin-like domain-containing protein" evidence="3">
    <location>
        <begin position="27"/>
        <end position="145"/>
    </location>
</feature>
<dbReference type="SMART" id="SM00078">
    <property type="entry name" value="IlGF"/>
    <property type="match status" value="1"/>
</dbReference>
<dbReference type="InterPro" id="IPR016179">
    <property type="entry name" value="Insulin-like"/>
</dbReference>
<evidence type="ECO:0000256" key="1">
    <source>
        <dbReference type="ARBA" id="ARBA00009034"/>
    </source>
</evidence>
<proteinExistence type="inferred from homology"/>
<keyword evidence="6" id="KW-1185">Reference proteome</keyword>
<dbReference type="GO" id="GO:0005576">
    <property type="term" value="C:extracellular region"/>
    <property type="evidence" value="ECO:0007669"/>
    <property type="project" value="UniProtKB-SubCell"/>
</dbReference>
<accession>A0A9D4HT31</accession>
<evidence type="ECO:0000313" key="5">
    <source>
        <dbReference type="EMBL" id="KAH3728488.1"/>
    </source>
</evidence>
<dbReference type="InterPro" id="IPR022353">
    <property type="entry name" value="Insulin_CS"/>
</dbReference>
<evidence type="ECO:0000259" key="4">
    <source>
        <dbReference type="SMART" id="SM00078"/>
    </source>
</evidence>
<evidence type="ECO:0000256" key="2">
    <source>
        <dbReference type="RuleBase" id="RU000406"/>
    </source>
</evidence>
<keyword evidence="3" id="KW-0732">Signal</keyword>
<dbReference type="SUPFAM" id="SSF56994">
    <property type="entry name" value="Insulin-like"/>
    <property type="match status" value="1"/>
</dbReference>
<dbReference type="Gene3D" id="1.10.100.10">
    <property type="entry name" value="Insulin-like"/>
    <property type="match status" value="1"/>
</dbReference>
<name>A0A9D4HT31_DREPO</name>
<dbReference type="PROSITE" id="PS00262">
    <property type="entry name" value="INSULIN"/>
    <property type="match status" value="1"/>
</dbReference>
<protein>
    <recommendedName>
        <fullName evidence="4">Insulin-like domain-containing protein</fullName>
    </recommendedName>
</protein>
<organism evidence="5 6">
    <name type="scientific">Dreissena polymorpha</name>
    <name type="common">Zebra mussel</name>
    <name type="synonym">Mytilus polymorpha</name>
    <dbReference type="NCBI Taxonomy" id="45954"/>
    <lineage>
        <taxon>Eukaryota</taxon>
        <taxon>Metazoa</taxon>
        <taxon>Spiralia</taxon>
        <taxon>Lophotrochozoa</taxon>
        <taxon>Mollusca</taxon>
        <taxon>Bivalvia</taxon>
        <taxon>Autobranchia</taxon>
        <taxon>Heteroconchia</taxon>
        <taxon>Euheterodonta</taxon>
        <taxon>Imparidentia</taxon>
        <taxon>Neoheterodontei</taxon>
        <taxon>Myida</taxon>
        <taxon>Dreissenoidea</taxon>
        <taxon>Dreissenidae</taxon>
        <taxon>Dreissena</taxon>
    </lineage>
</organism>
<gene>
    <name evidence="5" type="ORF">DPMN_054445</name>
</gene>
<comment type="similarity">
    <text evidence="1 2">Belongs to the insulin family.</text>
</comment>
<evidence type="ECO:0000313" key="6">
    <source>
        <dbReference type="Proteomes" id="UP000828390"/>
    </source>
</evidence>